<dbReference type="PANTHER" id="PTHR21152:SF40">
    <property type="entry name" value="ALANINE--GLYOXYLATE AMINOTRANSFERASE"/>
    <property type="match status" value="1"/>
</dbReference>
<dbReference type="PROSITE" id="PS00595">
    <property type="entry name" value="AA_TRANSFER_CLASS_5"/>
    <property type="match status" value="1"/>
</dbReference>
<feature type="binding site" evidence="6">
    <location>
        <position position="336"/>
    </location>
    <ligand>
        <name>substrate</name>
    </ligand>
</feature>
<evidence type="ECO:0000313" key="11">
    <source>
        <dbReference type="EMBL" id="RDW15567.1"/>
    </source>
</evidence>
<dbReference type="AlphaFoldDB" id="A0A3D8PJB2"/>
<protein>
    <submittedName>
        <fullName evidence="11">Aminotransferase</fullName>
    </submittedName>
</protein>
<dbReference type="GO" id="GO:0004760">
    <property type="term" value="F:L-serine-pyruvate transaminase activity"/>
    <property type="evidence" value="ECO:0007669"/>
    <property type="project" value="TreeGrafter"/>
</dbReference>
<dbReference type="Proteomes" id="UP000256520">
    <property type="component" value="Unassembled WGS sequence"/>
</dbReference>
<feature type="domain" description="Aminotransferase class V" evidence="10">
    <location>
        <begin position="25"/>
        <end position="328"/>
    </location>
</feature>
<dbReference type="Gene3D" id="3.90.1150.10">
    <property type="entry name" value="Aspartate Aminotransferase, domain 1"/>
    <property type="match status" value="1"/>
</dbReference>
<dbReference type="FunFam" id="3.40.640.10:FF:000027">
    <property type="entry name" value="Serine--pyruvate aminotransferase, mitochondrial"/>
    <property type="match status" value="1"/>
</dbReference>
<evidence type="ECO:0000259" key="10">
    <source>
        <dbReference type="Pfam" id="PF00266"/>
    </source>
</evidence>
<dbReference type="InterPro" id="IPR015422">
    <property type="entry name" value="PyrdxlP-dep_Trfase_small"/>
</dbReference>
<dbReference type="GO" id="GO:0008453">
    <property type="term" value="F:alanine-glyoxylate transaminase activity"/>
    <property type="evidence" value="ECO:0007669"/>
    <property type="project" value="TreeGrafter"/>
</dbReference>
<dbReference type="PANTHER" id="PTHR21152">
    <property type="entry name" value="AMINOTRANSFERASE CLASS V"/>
    <property type="match status" value="1"/>
</dbReference>
<evidence type="ECO:0000256" key="1">
    <source>
        <dbReference type="ARBA" id="ARBA00001933"/>
    </source>
</evidence>
<accession>A0A3D8PJB2</accession>
<keyword evidence="5 7" id="KW-0663">Pyridoxal phosphate</keyword>
<evidence type="ECO:0000313" key="12">
    <source>
        <dbReference type="Proteomes" id="UP000256520"/>
    </source>
</evidence>
<dbReference type="InterPro" id="IPR020578">
    <property type="entry name" value="Aminotrans_V_PyrdxlP_BS"/>
</dbReference>
<evidence type="ECO:0000256" key="2">
    <source>
        <dbReference type="ARBA" id="ARBA00009236"/>
    </source>
</evidence>
<dbReference type="Pfam" id="PF00266">
    <property type="entry name" value="Aminotran_5"/>
    <property type="match status" value="1"/>
</dbReference>
<dbReference type="SUPFAM" id="SSF53383">
    <property type="entry name" value="PLP-dependent transferases"/>
    <property type="match status" value="1"/>
</dbReference>
<dbReference type="RefSeq" id="WP_115751130.1">
    <property type="nucleotide sequence ID" value="NZ_PIOD01000025.1"/>
</dbReference>
<comment type="similarity">
    <text evidence="2 8">Belongs to the class-V pyridoxal-phosphate-dependent aminotransferase family.</text>
</comment>
<evidence type="ECO:0000256" key="4">
    <source>
        <dbReference type="ARBA" id="ARBA00022679"/>
    </source>
</evidence>
<proteinExistence type="inferred from homology"/>
<dbReference type="OrthoDB" id="389074at2"/>
<feature type="modified residue" description="N6-(pyridoxal phosphate)lysine" evidence="7">
    <location>
        <position position="193"/>
    </location>
</feature>
<sequence length="386" mass="41991">MLADQQLLRIPGPSPIPPSVTRAMSKPMIGHRANETKQLLQSIKPRLKPIFGTMQDVLLIAGSGTAGLEAAVVNTVMPGDEVLVIVTGAFGERFSKICLEYNITVHELEVEWGEAVKPEALKQALHEHPNVSVVFSTYCETSTGVLNPIDQLAKAVHEYSNALIVVDGVSCVAGVETKMDEWGIDVLVTGSQKAFMLPGGLTLIAASDRAWKVIEANQQPSFYFDLKKYRSSSEEDSTPFTPATSLLFGLEQVLNLFDEEGLEQVYARHQLMMNMTRSAFRAHDIPLLTNDQSASPTVTAVRPADFAAEDLRKVIKNEFGLSIAGGQQHLKGEIFRIGHMGYCSPSEVLQTIGIIELGMVKIGKGIDLGKGVKAAQEIYLQQGDLS</sequence>
<dbReference type="InterPro" id="IPR015421">
    <property type="entry name" value="PyrdxlP-dep_Trfase_major"/>
</dbReference>
<keyword evidence="4 11" id="KW-0808">Transferase</keyword>
<dbReference type="InterPro" id="IPR024169">
    <property type="entry name" value="SP_NH2Trfase/AEP_transaminase"/>
</dbReference>
<dbReference type="InterPro" id="IPR015424">
    <property type="entry name" value="PyrdxlP-dep_Trfase"/>
</dbReference>
<name>A0A3D8PJB2_9BACI</name>
<dbReference type="EMBL" id="PIOD01000025">
    <property type="protein sequence ID" value="RDW15567.1"/>
    <property type="molecule type" value="Genomic_DNA"/>
</dbReference>
<evidence type="ECO:0000256" key="7">
    <source>
        <dbReference type="PIRSR" id="PIRSR000524-50"/>
    </source>
</evidence>
<evidence type="ECO:0000256" key="9">
    <source>
        <dbReference type="RuleBase" id="RU004504"/>
    </source>
</evidence>
<reference evidence="12" key="1">
    <citation type="submission" date="2017-11" db="EMBL/GenBank/DDBJ databases">
        <authorList>
            <person name="Zhu W."/>
        </authorList>
    </citation>
    <scope>NUCLEOTIDE SEQUENCE [LARGE SCALE GENOMIC DNA]</scope>
    <source>
        <strain evidence="12">CAU 1051</strain>
    </source>
</reference>
<keyword evidence="3 11" id="KW-0032">Aminotransferase</keyword>
<gene>
    <name evidence="11" type="ORF">CWR45_17480</name>
</gene>
<comment type="cofactor">
    <cofactor evidence="1 7 9">
        <name>pyridoxal 5'-phosphate</name>
        <dbReference type="ChEBI" id="CHEBI:597326"/>
    </cofactor>
</comment>
<dbReference type="GO" id="GO:0019265">
    <property type="term" value="P:glycine biosynthetic process, by transamination of glyoxylate"/>
    <property type="evidence" value="ECO:0007669"/>
    <property type="project" value="TreeGrafter"/>
</dbReference>
<dbReference type="PIRSF" id="PIRSF000524">
    <property type="entry name" value="SPT"/>
    <property type="match status" value="1"/>
</dbReference>
<comment type="caution">
    <text evidence="11">The sequence shown here is derived from an EMBL/GenBank/DDBJ whole genome shotgun (WGS) entry which is preliminary data.</text>
</comment>
<organism evidence="11 12">
    <name type="scientific">Oceanobacillus chungangensis</name>
    <dbReference type="NCBI Taxonomy" id="1229152"/>
    <lineage>
        <taxon>Bacteria</taxon>
        <taxon>Bacillati</taxon>
        <taxon>Bacillota</taxon>
        <taxon>Bacilli</taxon>
        <taxon>Bacillales</taxon>
        <taxon>Bacillaceae</taxon>
        <taxon>Oceanobacillus</taxon>
    </lineage>
</organism>
<evidence type="ECO:0000256" key="5">
    <source>
        <dbReference type="ARBA" id="ARBA00022898"/>
    </source>
</evidence>
<dbReference type="Gene3D" id="3.40.640.10">
    <property type="entry name" value="Type I PLP-dependent aspartate aminotransferase-like (Major domain)"/>
    <property type="match status" value="1"/>
</dbReference>
<evidence type="ECO:0000256" key="6">
    <source>
        <dbReference type="PIRSR" id="PIRSR000524-1"/>
    </source>
</evidence>
<dbReference type="InterPro" id="IPR000192">
    <property type="entry name" value="Aminotrans_V_dom"/>
</dbReference>
<evidence type="ECO:0000256" key="3">
    <source>
        <dbReference type="ARBA" id="ARBA00022576"/>
    </source>
</evidence>
<evidence type="ECO:0000256" key="8">
    <source>
        <dbReference type="RuleBase" id="RU004075"/>
    </source>
</evidence>
<keyword evidence="12" id="KW-1185">Reference proteome</keyword>